<keyword evidence="2" id="KW-0472">Membrane</keyword>
<gene>
    <name evidence="3" type="ORF">SPHA_51593</name>
</gene>
<name>A0A812D870_ACAPH</name>
<comment type="caution">
    <text evidence="3">The sequence shown here is derived from an EMBL/GenBank/DDBJ whole genome shotgun (WGS) entry which is preliminary data.</text>
</comment>
<feature type="region of interest" description="Disordered" evidence="1">
    <location>
        <begin position="450"/>
        <end position="479"/>
    </location>
</feature>
<dbReference type="OrthoDB" id="6159419at2759"/>
<accession>A0A812D870</accession>
<reference evidence="3" key="1">
    <citation type="submission" date="2021-01" db="EMBL/GenBank/DDBJ databases">
        <authorList>
            <person name="Li R."/>
            <person name="Bekaert M."/>
        </authorList>
    </citation>
    <scope>NUCLEOTIDE SEQUENCE</scope>
    <source>
        <strain evidence="3">Farmed</strain>
    </source>
</reference>
<evidence type="ECO:0000313" key="3">
    <source>
        <dbReference type="EMBL" id="CAE1296699.1"/>
    </source>
</evidence>
<protein>
    <submittedName>
        <fullName evidence="3">Uncharacterized protein</fullName>
    </submittedName>
</protein>
<evidence type="ECO:0000256" key="1">
    <source>
        <dbReference type="SAM" id="MobiDB-lite"/>
    </source>
</evidence>
<keyword evidence="2" id="KW-1133">Transmembrane helix</keyword>
<dbReference type="EMBL" id="CAHIKZ030003134">
    <property type="protein sequence ID" value="CAE1296699.1"/>
    <property type="molecule type" value="Genomic_DNA"/>
</dbReference>
<evidence type="ECO:0000256" key="2">
    <source>
        <dbReference type="SAM" id="Phobius"/>
    </source>
</evidence>
<keyword evidence="4" id="KW-1185">Reference proteome</keyword>
<keyword evidence="2" id="KW-0812">Transmembrane</keyword>
<proteinExistence type="predicted"/>
<evidence type="ECO:0000313" key="4">
    <source>
        <dbReference type="Proteomes" id="UP000597762"/>
    </source>
</evidence>
<feature type="transmembrane region" description="Helical" evidence="2">
    <location>
        <begin position="587"/>
        <end position="609"/>
    </location>
</feature>
<sequence length="633" mass="70343">MKLLLNGYTWQDTFAQCIIQNLLISEPDSSDAVDCSIHKSQPLTSNEKLEDNRLDSIINDRSNVAYKMPYSLSSLPLYKYPKSDKRDEIVHVHKYFDKPAIPSRRASGPPEVELIDNYAEDMYPDESDAQIAESPLDPKNLFMSDEAQAPSSALEGNGITAMKRAGSSDATGMNAEEIRQYLDNLEKLLDTNYSLDKSEENTETENQAIDTEVPKSGYAVPNVIADRLQGYEPGVNRLLDIGYDGKNDNGNVNEDDSLSLAAQLQDSIPIPEETSEELIDSLQGEAQDAPVNPEEMVSDAGAVRLMSILGNKGDPIDSPEDTVGTLRDNTALPEEIVEIPEDTIVTPENTLDNLEDSLADDYEDDEIFTTADAEMLQRLLKGSLSLDSLSDKQMTHINKYVNTLLDAINETDEQPEEMNQAVDEDVRDLLKSDKLTPDDAKQLSRVEALMGDSDLVPSEDESQNVFKEPDPDNSVSKKASAVKEKTPGKQCFPHNIFTFYLQYWRLPTFETFLNISSSLFLLYPLLSLSTKSFPPANSVSLSHFLYASIPSPLQFSSYLHFSLPTILLSLFYFSLSFFPSPTATTTMGFASSVSAELLVTTWINLYFLLSSSPPSPKHFSPFLTSQPPSFIFH</sequence>
<dbReference type="Proteomes" id="UP000597762">
    <property type="component" value="Unassembled WGS sequence"/>
</dbReference>
<organism evidence="3 4">
    <name type="scientific">Acanthosepion pharaonis</name>
    <name type="common">Pharaoh cuttlefish</name>
    <name type="synonym">Sepia pharaonis</name>
    <dbReference type="NCBI Taxonomy" id="158019"/>
    <lineage>
        <taxon>Eukaryota</taxon>
        <taxon>Metazoa</taxon>
        <taxon>Spiralia</taxon>
        <taxon>Lophotrochozoa</taxon>
        <taxon>Mollusca</taxon>
        <taxon>Cephalopoda</taxon>
        <taxon>Coleoidea</taxon>
        <taxon>Decapodiformes</taxon>
        <taxon>Sepiida</taxon>
        <taxon>Sepiina</taxon>
        <taxon>Sepiidae</taxon>
        <taxon>Acanthosepion</taxon>
    </lineage>
</organism>
<feature type="transmembrane region" description="Helical" evidence="2">
    <location>
        <begin position="558"/>
        <end position="575"/>
    </location>
</feature>
<dbReference type="AlphaFoldDB" id="A0A812D870"/>